<dbReference type="SUPFAM" id="SSF81301">
    <property type="entry name" value="Nucleotidyltransferase"/>
    <property type="match status" value="1"/>
</dbReference>
<comment type="caution">
    <text evidence="1">The sequence shown here is derived from an EMBL/GenBank/DDBJ whole genome shotgun (WGS) entry which is preliminary data.</text>
</comment>
<accession>A0ABY2RW71</accession>
<sequence length="169" mass="19031">MVRVLDYDPGWPQAFEREAERIRSALGRHALSVEHVGSTAVPGLAAKPVIDILLVVANSAAESDYRAAVESAGFVLRAREPEWFEHRFFDKTPAGSNVGINLHVFSAGCPEIQRMLAFRDHLRAHAEDRELYTRVKRELAQRPWRDIEEYAQAKNTVVDTIHSRIDTGA</sequence>
<organism evidence="1 2">
    <name type="scientific">Prauserella endophytica</name>
    <dbReference type="NCBI Taxonomy" id="1592324"/>
    <lineage>
        <taxon>Bacteria</taxon>
        <taxon>Bacillati</taxon>
        <taxon>Actinomycetota</taxon>
        <taxon>Actinomycetes</taxon>
        <taxon>Pseudonocardiales</taxon>
        <taxon>Pseudonocardiaceae</taxon>
        <taxon>Prauserella</taxon>
        <taxon>Prauserella coralliicola group</taxon>
    </lineage>
</organism>
<gene>
    <name evidence="1" type="ORF">FCN18_30980</name>
</gene>
<reference evidence="1 2" key="1">
    <citation type="journal article" date="2015" name="Antonie Van Leeuwenhoek">
        <title>Prauserella endophytica sp. nov., an endophytic actinobacterium isolated from Tamarix taklamakanensis.</title>
        <authorList>
            <person name="Liu J.M."/>
            <person name="Habden X."/>
            <person name="Guo L."/>
            <person name="Tuo L."/>
            <person name="Jiang Z.K."/>
            <person name="Liu S.W."/>
            <person name="Liu X.F."/>
            <person name="Chen L."/>
            <person name="Li R.F."/>
            <person name="Zhang Y.Q."/>
            <person name="Sun C.H."/>
        </authorList>
    </citation>
    <scope>NUCLEOTIDE SEQUENCE [LARGE SCALE GENOMIC DNA]</scope>
    <source>
        <strain evidence="1 2">CGMCC 4.7182</strain>
    </source>
</reference>
<dbReference type="Proteomes" id="UP000309992">
    <property type="component" value="Unassembled WGS sequence"/>
</dbReference>
<keyword evidence="2" id="KW-1185">Reference proteome</keyword>
<dbReference type="InterPro" id="IPR007344">
    <property type="entry name" value="GrpB/CoaE"/>
</dbReference>
<proteinExistence type="predicted"/>
<dbReference type="PANTHER" id="PTHR34822">
    <property type="entry name" value="GRPB DOMAIN PROTEIN (AFU_ORTHOLOGUE AFUA_1G01530)"/>
    <property type="match status" value="1"/>
</dbReference>
<evidence type="ECO:0000313" key="2">
    <source>
        <dbReference type="Proteomes" id="UP000309992"/>
    </source>
</evidence>
<dbReference type="EMBL" id="SWMS01000025">
    <property type="protein sequence ID" value="TKG62918.1"/>
    <property type="molecule type" value="Genomic_DNA"/>
</dbReference>
<dbReference type="PANTHER" id="PTHR34822:SF1">
    <property type="entry name" value="GRPB FAMILY PROTEIN"/>
    <property type="match status" value="1"/>
</dbReference>
<dbReference type="InterPro" id="IPR043519">
    <property type="entry name" value="NT_sf"/>
</dbReference>
<evidence type="ECO:0000313" key="1">
    <source>
        <dbReference type="EMBL" id="TKG62918.1"/>
    </source>
</evidence>
<dbReference type="Pfam" id="PF04229">
    <property type="entry name" value="GrpB"/>
    <property type="match status" value="1"/>
</dbReference>
<dbReference type="Gene3D" id="3.30.460.10">
    <property type="entry name" value="Beta Polymerase, domain 2"/>
    <property type="match status" value="1"/>
</dbReference>
<protein>
    <submittedName>
        <fullName evidence="1">GrpB family protein</fullName>
    </submittedName>
</protein>
<name>A0ABY2RW71_9PSEU</name>